<comment type="caution">
    <text evidence="3">The sequence shown here is derived from an EMBL/GenBank/DDBJ whole genome shotgun (WGS) entry which is preliminary data.</text>
</comment>
<sequence>MVPVYPLLSSNKKKKHSRSRNQDPQRFHPFCRCPNHQLICINHRVSVLSALFPFKKTSRRFKSYHRDWLESLRNRLLPRLCRSISAPTASLDDLSAHVSALLGHFQTYYAALDRAAASPDQVPLLLDPPWRGPLERSFLFLGDLHPYLFTNLLRSLLDGDGSNDEYELGCNLDFNKDGQFVEKQWQTAMAWRNSSESLRPRIEEIERGLRLMLPALLGRMRAAQMRFVGHLAAGWPEDCGDEAAAAVIGEAAAEEMEELGRVLRDVNRLRHSTISEIVGATTVYEAALFLQALGKFVIGLASLD</sequence>
<reference evidence="3 4" key="1">
    <citation type="journal article" date="2023" name="Hortic Res">
        <title>Pangenome of water caltrop reveals structural variations and asymmetric subgenome divergence after allopolyploidization.</title>
        <authorList>
            <person name="Zhang X."/>
            <person name="Chen Y."/>
            <person name="Wang L."/>
            <person name="Yuan Y."/>
            <person name="Fang M."/>
            <person name="Shi L."/>
            <person name="Lu R."/>
            <person name="Comes H.P."/>
            <person name="Ma Y."/>
            <person name="Chen Y."/>
            <person name="Huang G."/>
            <person name="Zhou Y."/>
            <person name="Zheng Z."/>
            <person name="Qiu Y."/>
        </authorList>
    </citation>
    <scope>NUCLEOTIDE SEQUENCE [LARGE SCALE GENOMIC DNA]</scope>
    <source>
        <tissue evidence="3">Roots</tissue>
    </source>
</reference>
<evidence type="ECO:0000313" key="4">
    <source>
        <dbReference type="Proteomes" id="UP001345219"/>
    </source>
</evidence>
<dbReference type="Proteomes" id="UP001345219">
    <property type="component" value="Chromosome 23"/>
</dbReference>
<dbReference type="InterPro" id="IPR025422">
    <property type="entry name" value="TGA_domain"/>
</dbReference>
<feature type="region of interest" description="Disordered" evidence="1">
    <location>
        <begin position="1"/>
        <end position="26"/>
    </location>
</feature>
<keyword evidence="4" id="KW-1185">Reference proteome</keyword>
<feature type="domain" description="DOG1" evidence="2">
    <location>
        <begin position="58"/>
        <end position="304"/>
    </location>
</feature>
<evidence type="ECO:0000313" key="3">
    <source>
        <dbReference type="EMBL" id="KAK4761578.1"/>
    </source>
</evidence>
<dbReference type="PANTHER" id="PTHR46354:SF9">
    <property type="entry name" value="PROTEIN INAPERTURATE POLLEN1"/>
    <property type="match status" value="1"/>
</dbReference>
<accession>A0AAN7K4H9</accession>
<dbReference type="InterPro" id="IPR051886">
    <property type="entry name" value="Seed_Dev/Stress_Resp_Reg"/>
</dbReference>
<gene>
    <name evidence="3" type="ORF">SAY87_029462</name>
</gene>
<dbReference type="GO" id="GO:0006351">
    <property type="term" value="P:DNA-templated transcription"/>
    <property type="evidence" value="ECO:0007669"/>
    <property type="project" value="InterPro"/>
</dbReference>
<evidence type="ECO:0000259" key="2">
    <source>
        <dbReference type="PROSITE" id="PS51806"/>
    </source>
</evidence>
<dbReference type="PROSITE" id="PS51806">
    <property type="entry name" value="DOG1"/>
    <property type="match status" value="1"/>
</dbReference>
<proteinExistence type="predicted"/>
<name>A0AAN7K4H9_9MYRT</name>
<protein>
    <recommendedName>
        <fullName evidence="2">DOG1 domain-containing protein</fullName>
    </recommendedName>
</protein>
<dbReference type="Pfam" id="PF14144">
    <property type="entry name" value="DOG1"/>
    <property type="match status" value="1"/>
</dbReference>
<organism evidence="3 4">
    <name type="scientific">Trapa incisa</name>
    <dbReference type="NCBI Taxonomy" id="236973"/>
    <lineage>
        <taxon>Eukaryota</taxon>
        <taxon>Viridiplantae</taxon>
        <taxon>Streptophyta</taxon>
        <taxon>Embryophyta</taxon>
        <taxon>Tracheophyta</taxon>
        <taxon>Spermatophyta</taxon>
        <taxon>Magnoliopsida</taxon>
        <taxon>eudicotyledons</taxon>
        <taxon>Gunneridae</taxon>
        <taxon>Pentapetalae</taxon>
        <taxon>rosids</taxon>
        <taxon>malvids</taxon>
        <taxon>Myrtales</taxon>
        <taxon>Lythraceae</taxon>
        <taxon>Trapa</taxon>
    </lineage>
</organism>
<dbReference type="PANTHER" id="PTHR46354">
    <property type="entry name" value="DOG1 DOMAIN-CONTAINING PROTEIN"/>
    <property type="match status" value="1"/>
</dbReference>
<dbReference type="GO" id="GO:0043565">
    <property type="term" value="F:sequence-specific DNA binding"/>
    <property type="evidence" value="ECO:0007669"/>
    <property type="project" value="InterPro"/>
</dbReference>
<evidence type="ECO:0000256" key="1">
    <source>
        <dbReference type="SAM" id="MobiDB-lite"/>
    </source>
</evidence>
<dbReference type="EMBL" id="JAXIOK010000009">
    <property type="protein sequence ID" value="KAK4761578.1"/>
    <property type="molecule type" value="Genomic_DNA"/>
</dbReference>
<dbReference type="AlphaFoldDB" id="A0AAN7K4H9"/>